<dbReference type="AlphaFoldDB" id="A0A5C8ZMI5"/>
<comment type="similarity">
    <text evidence="1 3">Belongs to the D-isomer specific 2-hydroxyacid dehydrogenase family.</text>
</comment>
<accession>A0A5C8ZMI5</accession>
<dbReference type="GO" id="GO:0051287">
    <property type="term" value="F:NAD binding"/>
    <property type="evidence" value="ECO:0007669"/>
    <property type="project" value="InterPro"/>
</dbReference>
<proteinExistence type="inferred from homology"/>
<evidence type="ECO:0000313" key="6">
    <source>
        <dbReference type="EMBL" id="TXR58000.1"/>
    </source>
</evidence>
<evidence type="ECO:0000256" key="1">
    <source>
        <dbReference type="ARBA" id="ARBA00005854"/>
    </source>
</evidence>
<feature type="domain" description="D-isomer specific 2-hydroxyacid dehydrogenase NAD-binding" evidence="5">
    <location>
        <begin position="132"/>
        <end position="305"/>
    </location>
</feature>
<dbReference type="EMBL" id="VKAC01000001">
    <property type="protein sequence ID" value="TXR58000.1"/>
    <property type="molecule type" value="Genomic_DNA"/>
</dbReference>
<dbReference type="PROSITE" id="PS00671">
    <property type="entry name" value="D_2_HYDROXYACID_DH_3"/>
    <property type="match status" value="1"/>
</dbReference>
<evidence type="ECO:0000259" key="5">
    <source>
        <dbReference type="Pfam" id="PF02826"/>
    </source>
</evidence>
<evidence type="ECO:0000259" key="4">
    <source>
        <dbReference type="Pfam" id="PF00389"/>
    </source>
</evidence>
<dbReference type="InterPro" id="IPR006139">
    <property type="entry name" value="D-isomer_2_OHA_DH_cat_dom"/>
</dbReference>
<dbReference type="OrthoDB" id="117809at2"/>
<dbReference type="PANTHER" id="PTHR42938:SF9">
    <property type="entry name" value="FORMATE DEHYDROGENASE 1"/>
    <property type="match status" value="1"/>
</dbReference>
<dbReference type="InterPro" id="IPR006140">
    <property type="entry name" value="D-isomer_DH_NAD-bd"/>
</dbReference>
<dbReference type="Pfam" id="PF00389">
    <property type="entry name" value="2-Hacid_dh"/>
    <property type="match status" value="1"/>
</dbReference>
<protein>
    <submittedName>
        <fullName evidence="6">Phosphoglycerate dehydrogenase</fullName>
    </submittedName>
</protein>
<evidence type="ECO:0000256" key="3">
    <source>
        <dbReference type="RuleBase" id="RU003719"/>
    </source>
</evidence>
<keyword evidence="7" id="KW-1185">Reference proteome</keyword>
<feature type="domain" description="D-isomer specific 2-hydroxyacid dehydrogenase catalytic" evidence="4">
    <location>
        <begin position="35"/>
        <end position="337"/>
    </location>
</feature>
<dbReference type="InterPro" id="IPR029753">
    <property type="entry name" value="D-isomer_DH_CS"/>
</dbReference>
<dbReference type="SUPFAM" id="SSF52283">
    <property type="entry name" value="Formate/glycerate dehydrogenase catalytic domain-like"/>
    <property type="match status" value="1"/>
</dbReference>
<keyword evidence="2 3" id="KW-0560">Oxidoreductase</keyword>
<dbReference type="Gene3D" id="3.40.50.720">
    <property type="entry name" value="NAD(P)-binding Rossmann-like Domain"/>
    <property type="match status" value="2"/>
</dbReference>
<dbReference type="GO" id="GO:0016616">
    <property type="term" value="F:oxidoreductase activity, acting on the CH-OH group of donors, NAD or NADP as acceptor"/>
    <property type="evidence" value="ECO:0007669"/>
    <property type="project" value="InterPro"/>
</dbReference>
<gene>
    <name evidence="6" type="ORF">FMM08_01905</name>
</gene>
<dbReference type="Pfam" id="PF02826">
    <property type="entry name" value="2-Hacid_dh_C"/>
    <property type="match status" value="1"/>
</dbReference>
<dbReference type="InterPro" id="IPR036291">
    <property type="entry name" value="NAD(P)-bd_dom_sf"/>
</dbReference>
<dbReference type="Proteomes" id="UP000321234">
    <property type="component" value="Unassembled WGS sequence"/>
</dbReference>
<dbReference type="CDD" id="cd12172">
    <property type="entry name" value="PGDH_like_2"/>
    <property type="match status" value="1"/>
</dbReference>
<sequence length="337" mass="35398">MDQPGGHDHSDQDRCAAVGRGRRVIVGPVRYPELCARGRQLLLDHGFTLVENSSTVPWTDEQLHALLPGADAAVAGVEVYDEAALEVADDLRIISRLGVGLDNVDLKVARTRGVDVVNVPGGNAAAVAELAVGFMLALARQLPAMNTASREGRWDRYVGVELAGKSVALLGFGAIARLVARRLSGFDVELKVYDPFVDADDVAAAGGRLVGLEEAVADVDVVSVHVPHTPSTHHLVDDALIARMRPGTLLVNTSRGGLVDQSALVRGLASGRVGGAGLDVFEQEPVDASNPLFAFDTVITSPHAAADTVEAYDRIGWATAQAVVDVFSGRTPANVAN</sequence>
<reference evidence="6 7" key="1">
    <citation type="submission" date="2019-07" db="EMBL/GenBank/DDBJ databases">
        <title>Quadrisphaera sp. strain DD2A genome sequencing and assembly.</title>
        <authorList>
            <person name="Kim I."/>
        </authorList>
    </citation>
    <scope>NUCLEOTIDE SEQUENCE [LARGE SCALE GENOMIC DNA]</scope>
    <source>
        <strain evidence="6 7">DD2A</strain>
    </source>
</reference>
<comment type="caution">
    <text evidence="6">The sequence shown here is derived from an EMBL/GenBank/DDBJ whole genome shotgun (WGS) entry which is preliminary data.</text>
</comment>
<name>A0A5C8ZMI5_9ACTN</name>
<dbReference type="SUPFAM" id="SSF51735">
    <property type="entry name" value="NAD(P)-binding Rossmann-fold domains"/>
    <property type="match status" value="1"/>
</dbReference>
<dbReference type="PANTHER" id="PTHR42938">
    <property type="entry name" value="FORMATE DEHYDROGENASE 1"/>
    <property type="match status" value="1"/>
</dbReference>
<evidence type="ECO:0000313" key="7">
    <source>
        <dbReference type="Proteomes" id="UP000321234"/>
    </source>
</evidence>
<evidence type="ECO:0000256" key="2">
    <source>
        <dbReference type="ARBA" id="ARBA00023002"/>
    </source>
</evidence>
<organism evidence="6 7">
    <name type="scientific">Quadrisphaera setariae</name>
    <dbReference type="NCBI Taxonomy" id="2593304"/>
    <lineage>
        <taxon>Bacteria</taxon>
        <taxon>Bacillati</taxon>
        <taxon>Actinomycetota</taxon>
        <taxon>Actinomycetes</taxon>
        <taxon>Kineosporiales</taxon>
        <taxon>Kineosporiaceae</taxon>
        <taxon>Quadrisphaera</taxon>
    </lineage>
</organism>